<dbReference type="EMBL" id="LGRX02016629">
    <property type="protein sequence ID" value="KAK3261828.1"/>
    <property type="molecule type" value="Genomic_DNA"/>
</dbReference>
<feature type="signal peptide" evidence="2">
    <location>
        <begin position="1"/>
        <end position="17"/>
    </location>
</feature>
<keyword evidence="4" id="KW-1185">Reference proteome</keyword>
<sequence>AIFVILLICHICTFAYMAKTFVSIGQHFIDQNEVLRSAISKASIQGARLKKNFPVLLSGTQAGSRALSTIRRQVAFMGLTVRRQKAAPRGTDKAPHGSSPSGLSLQPELGGLEGHEEEEKGEEEGDNPRHAGSRTRMVTMPTLQLQPELHTEMVPRRTKRTTKLTTAESFVKGGARHGSIMMASSTSLATCITRPVLHEPSETEEGRAILSRLLHAPQSKWDNQLTNVNSPVDNNDGSWESPNGVVEVTMSPMLDNGVESGSKFDNPLAER</sequence>
<dbReference type="Proteomes" id="UP001190700">
    <property type="component" value="Unassembled WGS sequence"/>
</dbReference>
<feature type="chain" id="PRO_5042034796" evidence="2">
    <location>
        <begin position="18"/>
        <end position="271"/>
    </location>
</feature>
<evidence type="ECO:0000313" key="4">
    <source>
        <dbReference type="Proteomes" id="UP001190700"/>
    </source>
</evidence>
<evidence type="ECO:0000256" key="2">
    <source>
        <dbReference type="SAM" id="SignalP"/>
    </source>
</evidence>
<organism evidence="3 4">
    <name type="scientific">Cymbomonas tetramitiformis</name>
    <dbReference type="NCBI Taxonomy" id="36881"/>
    <lineage>
        <taxon>Eukaryota</taxon>
        <taxon>Viridiplantae</taxon>
        <taxon>Chlorophyta</taxon>
        <taxon>Pyramimonadophyceae</taxon>
        <taxon>Pyramimonadales</taxon>
        <taxon>Pyramimonadaceae</taxon>
        <taxon>Cymbomonas</taxon>
    </lineage>
</organism>
<evidence type="ECO:0000313" key="3">
    <source>
        <dbReference type="EMBL" id="KAK3261828.1"/>
    </source>
</evidence>
<name>A0AAE0KV27_9CHLO</name>
<dbReference type="AlphaFoldDB" id="A0AAE0KV27"/>
<reference evidence="3 4" key="1">
    <citation type="journal article" date="2015" name="Genome Biol. Evol.">
        <title>Comparative Genomics of a Bacterivorous Green Alga Reveals Evolutionary Causalities and Consequences of Phago-Mixotrophic Mode of Nutrition.</title>
        <authorList>
            <person name="Burns J.A."/>
            <person name="Paasch A."/>
            <person name="Narechania A."/>
            <person name="Kim E."/>
        </authorList>
    </citation>
    <scope>NUCLEOTIDE SEQUENCE [LARGE SCALE GENOMIC DNA]</scope>
    <source>
        <strain evidence="3 4">PLY_AMNH</strain>
    </source>
</reference>
<accession>A0AAE0KV27</accession>
<keyword evidence="2" id="KW-0732">Signal</keyword>
<proteinExistence type="predicted"/>
<feature type="region of interest" description="Disordered" evidence="1">
    <location>
        <begin position="81"/>
        <end position="134"/>
    </location>
</feature>
<evidence type="ECO:0000256" key="1">
    <source>
        <dbReference type="SAM" id="MobiDB-lite"/>
    </source>
</evidence>
<gene>
    <name evidence="3" type="ORF">CYMTET_29282</name>
</gene>
<protein>
    <submittedName>
        <fullName evidence="3">Uncharacterized protein</fullName>
    </submittedName>
</protein>
<comment type="caution">
    <text evidence="3">The sequence shown here is derived from an EMBL/GenBank/DDBJ whole genome shotgun (WGS) entry which is preliminary data.</text>
</comment>
<feature type="non-terminal residue" evidence="3">
    <location>
        <position position="1"/>
    </location>
</feature>